<dbReference type="Gene3D" id="3.40.640.10">
    <property type="entry name" value="Type I PLP-dependent aspartate aminotransferase-like (Major domain)"/>
    <property type="match status" value="1"/>
</dbReference>
<dbReference type="Pfam" id="PF00392">
    <property type="entry name" value="GntR"/>
    <property type="match status" value="1"/>
</dbReference>
<sequence length="473" mass="53990">MYFSLEKDSSISLARQLYTKMKEYILNGILRPNEKLPSTRKLAKELNVSRNVVVEAYDQLIAEGYLYSIEGSGTYVLEGLSYQKVTLPDSASKSQADLLYPSTKDDISFRTGVPDLHLIPIERWGKLYKEVTQTLAPEQLDYQNSFGMYELRLELAKYLQRARGVITTPAHIIITNGAAQAFHLLKSILSNHDYAILENPSSKGLQSTLSAYDISYVPITLDENGLETSKLPRNNPPKLIFTTPSHQFPTGSILPIKRRIDLIRYAIEQDCYIVEDDYDSEFRYEGNPIPSMQSIEPSRVIYIGTFSKTLSPAIRMGYMVIPDLYIPSLTQAKYFADIHSPILEQLTMAAFIREGYYERHIQNMKKVYAKRRTLLLKLLNDSFKNDVIISGANAGLHLVATFKNITFDEATMQRLQKQRISISPLSDYYISNLMPRQSYDYSPCHSLIFGYGNTNEQQIKDGIKLFYLFCQAL</sequence>
<gene>
    <name evidence="7" type="ORF">F7O84_09785</name>
</gene>
<evidence type="ECO:0000256" key="3">
    <source>
        <dbReference type="ARBA" id="ARBA00023015"/>
    </source>
</evidence>
<keyword evidence="5" id="KW-0804">Transcription</keyword>
<dbReference type="GO" id="GO:0008483">
    <property type="term" value="F:transaminase activity"/>
    <property type="evidence" value="ECO:0007669"/>
    <property type="project" value="UniProtKB-KW"/>
</dbReference>
<feature type="domain" description="HTH gntR-type" evidence="6">
    <location>
        <begin position="11"/>
        <end position="79"/>
    </location>
</feature>
<proteinExistence type="inferred from homology"/>
<dbReference type="PRINTS" id="PR00035">
    <property type="entry name" value="HTHGNTR"/>
</dbReference>
<dbReference type="AlphaFoldDB" id="A0A7V7UBE1"/>
<dbReference type="InterPro" id="IPR015421">
    <property type="entry name" value="PyrdxlP-dep_Trfase_major"/>
</dbReference>
<dbReference type="SUPFAM" id="SSF53383">
    <property type="entry name" value="PLP-dependent transferases"/>
    <property type="match status" value="1"/>
</dbReference>
<dbReference type="PROSITE" id="PS50949">
    <property type="entry name" value="HTH_GNTR"/>
    <property type="match status" value="1"/>
</dbReference>
<dbReference type="InterPro" id="IPR004839">
    <property type="entry name" value="Aminotransferase_I/II_large"/>
</dbReference>
<dbReference type="PANTHER" id="PTHR46577">
    <property type="entry name" value="HTH-TYPE TRANSCRIPTIONAL REGULATORY PROTEIN GABR"/>
    <property type="match status" value="1"/>
</dbReference>
<keyword evidence="2" id="KW-0663">Pyridoxal phosphate</keyword>
<keyword evidence="7" id="KW-0808">Transferase</keyword>
<evidence type="ECO:0000256" key="2">
    <source>
        <dbReference type="ARBA" id="ARBA00022898"/>
    </source>
</evidence>
<organism evidence="7 8">
    <name type="scientific">Candidatus Galacturonatibacter soehngenii</name>
    <dbReference type="NCBI Taxonomy" id="2307010"/>
    <lineage>
        <taxon>Bacteria</taxon>
        <taxon>Bacillati</taxon>
        <taxon>Bacillota</taxon>
        <taxon>Clostridia</taxon>
        <taxon>Lachnospirales</taxon>
        <taxon>Lachnospiraceae</taxon>
        <taxon>Candidatus Galacturonatibacter</taxon>
    </lineage>
</organism>
<dbReference type="OrthoDB" id="9808770at2"/>
<dbReference type="InterPro" id="IPR036388">
    <property type="entry name" value="WH-like_DNA-bd_sf"/>
</dbReference>
<keyword evidence="7" id="KW-0032">Aminotransferase</keyword>
<dbReference type="PANTHER" id="PTHR46577:SF1">
    <property type="entry name" value="HTH-TYPE TRANSCRIPTIONAL REGULATORY PROTEIN GABR"/>
    <property type="match status" value="1"/>
</dbReference>
<dbReference type="Proteomes" id="UP000461768">
    <property type="component" value="Unassembled WGS sequence"/>
</dbReference>
<protein>
    <submittedName>
        <fullName evidence="7">PLP-dependent aminotransferase family protein</fullName>
    </submittedName>
</protein>
<dbReference type="GO" id="GO:0030170">
    <property type="term" value="F:pyridoxal phosphate binding"/>
    <property type="evidence" value="ECO:0007669"/>
    <property type="project" value="InterPro"/>
</dbReference>
<comment type="similarity">
    <text evidence="1">In the C-terminal section; belongs to the class-I pyridoxal-phosphate-dependent aminotransferase family.</text>
</comment>
<dbReference type="GO" id="GO:0003700">
    <property type="term" value="F:DNA-binding transcription factor activity"/>
    <property type="evidence" value="ECO:0007669"/>
    <property type="project" value="InterPro"/>
</dbReference>
<reference evidence="7 8" key="1">
    <citation type="submission" date="2019-09" db="EMBL/GenBank/DDBJ databases">
        <authorList>
            <person name="Valk L.C."/>
        </authorList>
    </citation>
    <scope>NUCLEOTIDE SEQUENCE [LARGE SCALE GENOMIC DNA]</scope>
    <source>
        <strain evidence="7">GalUA</strain>
    </source>
</reference>
<dbReference type="InterPro" id="IPR051446">
    <property type="entry name" value="HTH_trans_reg/aminotransferase"/>
</dbReference>
<keyword evidence="4" id="KW-0238">DNA-binding</keyword>
<evidence type="ECO:0000313" key="7">
    <source>
        <dbReference type="EMBL" id="KAB1437870.1"/>
    </source>
</evidence>
<dbReference type="Pfam" id="PF00155">
    <property type="entry name" value="Aminotran_1_2"/>
    <property type="match status" value="1"/>
</dbReference>
<name>A0A7V7UBE1_9FIRM</name>
<evidence type="ECO:0000313" key="8">
    <source>
        <dbReference type="Proteomes" id="UP000461768"/>
    </source>
</evidence>
<dbReference type="SMART" id="SM00345">
    <property type="entry name" value="HTH_GNTR"/>
    <property type="match status" value="1"/>
</dbReference>
<evidence type="ECO:0000259" key="6">
    <source>
        <dbReference type="PROSITE" id="PS50949"/>
    </source>
</evidence>
<dbReference type="CDD" id="cd07377">
    <property type="entry name" value="WHTH_GntR"/>
    <property type="match status" value="1"/>
</dbReference>
<evidence type="ECO:0000256" key="5">
    <source>
        <dbReference type="ARBA" id="ARBA00023163"/>
    </source>
</evidence>
<dbReference type="Gene3D" id="1.10.10.10">
    <property type="entry name" value="Winged helix-like DNA-binding domain superfamily/Winged helix DNA-binding domain"/>
    <property type="match status" value="1"/>
</dbReference>
<dbReference type="InterPro" id="IPR000524">
    <property type="entry name" value="Tscrpt_reg_HTH_GntR"/>
</dbReference>
<comment type="caution">
    <text evidence="7">The sequence shown here is derived from an EMBL/GenBank/DDBJ whole genome shotgun (WGS) entry which is preliminary data.</text>
</comment>
<dbReference type="InterPro" id="IPR015424">
    <property type="entry name" value="PyrdxlP-dep_Trfase"/>
</dbReference>
<evidence type="ECO:0000256" key="1">
    <source>
        <dbReference type="ARBA" id="ARBA00005384"/>
    </source>
</evidence>
<accession>A0A7V7UBE1</accession>
<dbReference type="InterPro" id="IPR036390">
    <property type="entry name" value="WH_DNA-bd_sf"/>
</dbReference>
<keyword evidence="8" id="KW-1185">Reference proteome</keyword>
<dbReference type="CDD" id="cd00609">
    <property type="entry name" value="AAT_like"/>
    <property type="match status" value="1"/>
</dbReference>
<reference evidence="7 8" key="2">
    <citation type="submission" date="2020-02" db="EMBL/GenBank/DDBJ databases">
        <title>Candidatus Galacturonibacter soehngenii shows hetero-acetogenic catabolism of galacturonic acid but lacks a canonical carbon monoxide dehydrogenase/acetyl-CoA synthase complex.</title>
        <authorList>
            <person name="Diender M."/>
            <person name="Stouten G.R."/>
            <person name="Petersen J.F."/>
            <person name="Nielsen P.H."/>
            <person name="Dueholm M.S."/>
            <person name="Pronk J.T."/>
            <person name="Van Loosdrecht M.C.M."/>
        </authorList>
    </citation>
    <scope>NUCLEOTIDE SEQUENCE [LARGE SCALE GENOMIC DNA]</scope>
    <source>
        <strain evidence="7">GalUA</strain>
    </source>
</reference>
<dbReference type="RefSeq" id="WP_151144413.1">
    <property type="nucleotide sequence ID" value="NZ_WAGX01000005.1"/>
</dbReference>
<dbReference type="EMBL" id="WAGX01000005">
    <property type="protein sequence ID" value="KAB1437870.1"/>
    <property type="molecule type" value="Genomic_DNA"/>
</dbReference>
<dbReference type="SUPFAM" id="SSF46785">
    <property type="entry name" value="Winged helix' DNA-binding domain"/>
    <property type="match status" value="1"/>
</dbReference>
<keyword evidence="3" id="KW-0805">Transcription regulation</keyword>
<evidence type="ECO:0000256" key="4">
    <source>
        <dbReference type="ARBA" id="ARBA00023125"/>
    </source>
</evidence>
<dbReference type="GO" id="GO:0003677">
    <property type="term" value="F:DNA binding"/>
    <property type="evidence" value="ECO:0007669"/>
    <property type="project" value="UniProtKB-KW"/>
</dbReference>